<keyword evidence="2" id="KW-1185">Reference proteome</keyword>
<dbReference type="AlphaFoldDB" id="A0A4Y2FHH7"/>
<name>A0A4Y2FHH7_ARAVE</name>
<evidence type="ECO:0000313" key="2">
    <source>
        <dbReference type="Proteomes" id="UP000499080"/>
    </source>
</evidence>
<evidence type="ECO:0000313" key="1">
    <source>
        <dbReference type="EMBL" id="GBM40016.1"/>
    </source>
</evidence>
<reference evidence="1 2" key="1">
    <citation type="journal article" date="2019" name="Sci. Rep.">
        <title>Orb-weaving spider Araneus ventricosus genome elucidates the spidroin gene catalogue.</title>
        <authorList>
            <person name="Kono N."/>
            <person name="Nakamura H."/>
            <person name="Ohtoshi R."/>
            <person name="Moran D.A.P."/>
            <person name="Shinohara A."/>
            <person name="Yoshida Y."/>
            <person name="Fujiwara M."/>
            <person name="Mori M."/>
            <person name="Tomita M."/>
            <person name="Arakawa K."/>
        </authorList>
    </citation>
    <scope>NUCLEOTIDE SEQUENCE [LARGE SCALE GENOMIC DNA]</scope>
</reference>
<organism evidence="1 2">
    <name type="scientific">Araneus ventricosus</name>
    <name type="common">Orbweaver spider</name>
    <name type="synonym">Epeira ventricosa</name>
    <dbReference type="NCBI Taxonomy" id="182803"/>
    <lineage>
        <taxon>Eukaryota</taxon>
        <taxon>Metazoa</taxon>
        <taxon>Ecdysozoa</taxon>
        <taxon>Arthropoda</taxon>
        <taxon>Chelicerata</taxon>
        <taxon>Arachnida</taxon>
        <taxon>Araneae</taxon>
        <taxon>Araneomorphae</taxon>
        <taxon>Entelegynae</taxon>
        <taxon>Araneoidea</taxon>
        <taxon>Araneidae</taxon>
        <taxon>Araneus</taxon>
    </lineage>
</organism>
<protein>
    <submittedName>
        <fullName evidence="1">Uncharacterized protein</fullName>
    </submittedName>
</protein>
<gene>
    <name evidence="1" type="ORF">AVEN_217611_1</name>
</gene>
<accession>A0A4Y2FHH7</accession>
<dbReference type="EMBL" id="BGPR01000913">
    <property type="protein sequence ID" value="GBM40016.1"/>
    <property type="molecule type" value="Genomic_DNA"/>
</dbReference>
<dbReference type="Proteomes" id="UP000499080">
    <property type="component" value="Unassembled WGS sequence"/>
</dbReference>
<sequence length="126" mass="14739">MYDSHMEEDKTHNTTQIDAQHRIKALNRIMIRVQSMHYTREEKIKQPIRWPKLSSNYAVELTESSYTAIITSLIHVSSISYELPLIRSNPTFPINSLHFTPPPQNERRSPISEFRRSTIKTELTDG</sequence>
<comment type="caution">
    <text evidence="1">The sequence shown here is derived from an EMBL/GenBank/DDBJ whole genome shotgun (WGS) entry which is preliminary data.</text>
</comment>
<proteinExistence type="predicted"/>